<sequence length="176" mass="19630">MDEPEPIEPDTKDWTVVITEGCDECGFVAGYDVRTTGERLRATVPLWRERLSGEDVRERPEPSTWSPLEYGAHCRDVLTVMRGRLELMLAEDGARFASWDQDAAAVDEAYWQQDPEQVADEYAEEAALTAEAFDAVGGEQWDRRGSRAGTAFTVATLAVYLLHDLEHHLVDVGVTG</sequence>
<reference evidence="2" key="1">
    <citation type="journal article" date="2014" name="Int. J. Syst. Evol. Microbiol.">
        <title>Complete genome sequence of Corynebacterium casei LMG S-19264T (=DSM 44701T), isolated from a smear-ripened cheese.</title>
        <authorList>
            <consortium name="US DOE Joint Genome Institute (JGI-PGF)"/>
            <person name="Walter F."/>
            <person name="Albersmeier A."/>
            <person name="Kalinowski J."/>
            <person name="Ruckert C."/>
        </authorList>
    </citation>
    <scope>NUCLEOTIDE SEQUENCE</scope>
    <source>
        <strain evidence="2">CGMCC 1.12160</strain>
    </source>
</reference>
<proteinExistence type="predicted"/>
<keyword evidence="3" id="KW-1185">Reference proteome</keyword>
<name>A0A917F7W5_9MICO</name>
<dbReference type="GO" id="GO:0032259">
    <property type="term" value="P:methylation"/>
    <property type="evidence" value="ECO:0007669"/>
    <property type="project" value="UniProtKB-KW"/>
</dbReference>
<accession>A0A917F7W5</accession>
<reference evidence="2" key="2">
    <citation type="submission" date="2020-09" db="EMBL/GenBank/DDBJ databases">
        <authorList>
            <person name="Sun Q."/>
            <person name="Zhou Y."/>
        </authorList>
    </citation>
    <scope>NUCLEOTIDE SEQUENCE</scope>
    <source>
        <strain evidence="2">CGMCC 1.12160</strain>
    </source>
</reference>
<dbReference type="InterPro" id="IPR034660">
    <property type="entry name" value="DinB/YfiT-like"/>
</dbReference>
<evidence type="ECO:0000313" key="2">
    <source>
        <dbReference type="EMBL" id="GGF51999.1"/>
    </source>
</evidence>
<organism evidence="2 3">
    <name type="scientific">Ornithinimicrobium tianjinense</name>
    <dbReference type="NCBI Taxonomy" id="1195761"/>
    <lineage>
        <taxon>Bacteria</taxon>
        <taxon>Bacillati</taxon>
        <taxon>Actinomycetota</taxon>
        <taxon>Actinomycetes</taxon>
        <taxon>Micrococcales</taxon>
        <taxon>Ornithinimicrobiaceae</taxon>
        <taxon>Ornithinimicrobium</taxon>
    </lineage>
</organism>
<protein>
    <submittedName>
        <fullName evidence="2">Methyltransferase type 12</fullName>
    </submittedName>
</protein>
<dbReference type="InterPro" id="IPR024775">
    <property type="entry name" value="DinB-like"/>
</dbReference>
<dbReference type="EMBL" id="BMEM01000003">
    <property type="protein sequence ID" value="GGF51999.1"/>
    <property type="molecule type" value="Genomic_DNA"/>
</dbReference>
<dbReference type="RefSeq" id="WP_188430367.1">
    <property type="nucleotide sequence ID" value="NZ_BAABKH010000003.1"/>
</dbReference>
<keyword evidence="2" id="KW-0808">Transferase</keyword>
<evidence type="ECO:0000313" key="3">
    <source>
        <dbReference type="Proteomes" id="UP000605670"/>
    </source>
</evidence>
<feature type="domain" description="DinB-like" evidence="1">
    <location>
        <begin position="41"/>
        <end position="169"/>
    </location>
</feature>
<dbReference type="SUPFAM" id="SSF109854">
    <property type="entry name" value="DinB/YfiT-like putative metalloenzymes"/>
    <property type="match status" value="1"/>
</dbReference>
<evidence type="ECO:0000259" key="1">
    <source>
        <dbReference type="Pfam" id="PF12867"/>
    </source>
</evidence>
<dbReference type="GO" id="GO:0008168">
    <property type="term" value="F:methyltransferase activity"/>
    <property type="evidence" value="ECO:0007669"/>
    <property type="project" value="UniProtKB-KW"/>
</dbReference>
<gene>
    <name evidence="2" type="ORF">GCM10011366_19840</name>
</gene>
<dbReference type="Gene3D" id="1.20.120.450">
    <property type="entry name" value="dinb family like domain"/>
    <property type="match status" value="1"/>
</dbReference>
<dbReference type="AlphaFoldDB" id="A0A917F7W5"/>
<keyword evidence="2" id="KW-0489">Methyltransferase</keyword>
<dbReference type="Pfam" id="PF12867">
    <property type="entry name" value="DinB_2"/>
    <property type="match status" value="1"/>
</dbReference>
<dbReference type="Proteomes" id="UP000605670">
    <property type="component" value="Unassembled WGS sequence"/>
</dbReference>
<comment type="caution">
    <text evidence="2">The sequence shown here is derived from an EMBL/GenBank/DDBJ whole genome shotgun (WGS) entry which is preliminary data.</text>
</comment>